<feature type="compositionally biased region" description="Low complexity" evidence="1">
    <location>
        <begin position="94"/>
        <end position="150"/>
    </location>
</feature>
<dbReference type="AlphaFoldDB" id="W2RZR2"/>
<keyword evidence="4" id="KW-1185">Reference proteome</keyword>
<proteinExistence type="predicted"/>
<feature type="transmembrane region" description="Helical" evidence="2">
    <location>
        <begin position="693"/>
        <end position="713"/>
    </location>
</feature>
<dbReference type="PANTHER" id="PTHR37544">
    <property type="entry name" value="SPRAY-RELATED"/>
    <property type="match status" value="1"/>
</dbReference>
<feature type="transmembrane region" description="Helical" evidence="2">
    <location>
        <begin position="448"/>
        <end position="468"/>
    </location>
</feature>
<feature type="compositionally biased region" description="Polar residues" evidence="1">
    <location>
        <begin position="188"/>
        <end position="197"/>
    </location>
</feature>
<name>W2RZR2_CYPE1</name>
<feature type="transmembrane region" description="Helical" evidence="2">
    <location>
        <begin position="326"/>
        <end position="348"/>
    </location>
</feature>
<dbReference type="RefSeq" id="XP_008716475.1">
    <property type="nucleotide sequence ID" value="XM_008718253.1"/>
</dbReference>
<dbReference type="InterPro" id="IPR021840">
    <property type="entry name" value="DUF3433"/>
</dbReference>
<accession>W2RZR2</accession>
<dbReference type="OrthoDB" id="5428901at2759"/>
<feature type="region of interest" description="Disordered" evidence="1">
    <location>
        <begin position="1"/>
        <end position="29"/>
    </location>
</feature>
<sequence length="849" mass="91262">MTNVRQWHSAHQDQGLTAAAQSWRPSKTESREYAPFTTRTPWLVTLLVVILGCIAALETAFHSGVDADDPNDSATLARRQEDSTTLPEFSILTTTDSEPTITTSIEPSTTVIPSTTSTPTTSAVTSPTTSGPTTSRVASPTTSRDSTSPTEITASYANPDGFITNKTPTTSRSNDVTAASTDEDAHITNATPTTSLSPDPPVTESADPESFITTDAPSGETLHLTVVTVSPETATQVTTDSMGSTVTNTVVVSVSSTVTTSEIISNGLVTLAISPTVLTTVIGGETQVISTSTTVTAPASSSTPTAPAGVKSSQVQISKTYKDHDFFLSSYLAVLVAVLLKLTWGLVFSGLKMLEPFYQLSKPGGATPSESLLADYLSAAYGWTHIRHIFSGHWVMLFSTFAYIAMATLSPIASESMATVATQFCPQPSGIMQPCSPVWVINKGPARALEGILIAVAVLIILVIVFNFRRKSGIHSNPSSIATMASLLSHDDMLQDLRQLDPSASDKSILAALSGTRYVLTSYTDATGLPRYGITKSTSSMTSNPYSLGSANNFDASSRHQYAALTNPNNMSLQEYPIREQKPFSVSWRLVRDAIFILVILALFGIVLAYYLVGNRSAFNNWFNSGGFGPKFTLTLIAALIDFGWKTLEREVRILAPYRRLGARRARADKSVLVDVAGVPLSALWGAMRRGEVFHSIVAVTAILSDVLIITVGGVPFSQGRFFDAYLYSSYISLAILGWMVLVMLAVFWWRAQVKRLRLPREPDTILSVWLMMADEGNGLLREYGGWETTRGAERDRAAKRRGAIYSGGWMKVEDGSERWCISVDDGVAGGGGGGGGSLVSYDYGTVRY</sequence>
<dbReference type="HOGENOM" id="CLU_011860_0_0_1"/>
<feature type="transmembrane region" description="Helical" evidence="2">
    <location>
        <begin position="725"/>
        <end position="750"/>
    </location>
</feature>
<keyword evidence="2" id="KW-0812">Transmembrane</keyword>
<dbReference type="VEuPathDB" id="FungiDB:HMPREF1541_03905"/>
<feature type="compositionally biased region" description="Polar residues" evidence="1">
    <location>
        <begin position="164"/>
        <end position="180"/>
    </location>
</feature>
<evidence type="ECO:0000313" key="4">
    <source>
        <dbReference type="Proteomes" id="UP000030752"/>
    </source>
</evidence>
<feature type="transmembrane region" description="Helical" evidence="2">
    <location>
        <begin position="628"/>
        <end position="645"/>
    </location>
</feature>
<evidence type="ECO:0000256" key="2">
    <source>
        <dbReference type="SAM" id="Phobius"/>
    </source>
</evidence>
<feature type="compositionally biased region" description="Polar residues" evidence="1">
    <location>
        <begin position="12"/>
        <end position="25"/>
    </location>
</feature>
<dbReference type="STRING" id="1220924.W2RZR2"/>
<gene>
    <name evidence="3" type="ORF">HMPREF1541_03905</name>
</gene>
<reference evidence="3 4" key="1">
    <citation type="submission" date="2013-03" db="EMBL/GenBank/DDBJ databases">
        <title>The Genome Sequence of Phialophora europaea CBS 101466.</title>
        <authorList>
            <consortium name="The Broad Institute Genomics Platform"/>
            <person name="Cuomo C."/>
            <person name="de Hoog S."/>
            <person name="Gorbushina A."/>
            <person name="Walker B."/>
            <person name="Young S.K."/>
            <person name="Zeng Q."/>
            <person name="Gargeya S."/>
            <person name="Fitzgerald M."/>
            <person name="Haas B."/>
            <person name="Abouelleil A."/>
            <person name="Allen A.W."/>
            <person name="Alvarado L."/>
            <person name="Arachchi H.M."/>
            <person name="Berlin A.M."/>
            <person name="Chapman S.B."/>
            <person name="Gainer-Dewar J."/>
            <person name="Goldberg J."/>
            <person name="Griggs A."/>
            <person name="Gujja S."/>
            <person name="Hansen M."/>
            <person name="Howarth C."/>
            <person name="Imamovic A."/>
            <person name="Ireland A."/>
            <person name="Larimer J."/>
            <person name="McCowan C."/>
            <person name="Murphy C."/>
            <person name="Pearson M."/>
            <person name="Poon T.W."/>
            <person name="Priest M."/>
            <person name="Roberts A."/>
            <person name="Saif S."/>
            <person name="Shea T."/>
            <person name="Sisk P."/>
            <person name="Sykes S."/>
            <person name="Wortman J."/>
            <person name="Nusbaum C."/>
            <person name="Birren B."/>
        </authorList>
    </citation>
    <scope>NUCLEOTIDE SEQUENCE [LARGE SCALE GENOMIC DNA]</scope>
    <source>
        <strain evidence="3 4">CBS 101466</strain>
    </source>
</reference>
<evidence type="ECO:0000256" key="1">
    <source>
        <dbReference type="SAM" id="MobiDB-lite"/>
    </source>
</evidence>
<evidence type="ECO:0000313" key="3">
    <source>
        <dbReference type="EMBL" id="ETN41966.1"/>
    </source>
</evidence>
<dbReference type="PANTHER" id="PTHR37544:SF3">
    <property type="entry name" value="SPRAY"/>
    <property type="match status" value="1"/>
</dbReference>
<feature type="region of interest" description="Disordered" evidence="1">
    <location>
        <begin position="94"/>
        <end position="208"/>
    </location>
</feature>
<dbReference type="InParanoid" id="W2RZR2"/>
<dbReference type="Proteomes" id="UP000030752">
    <property type="component" value="Unassembled WGS sequence"/>
</dbReference>
<keyword evidence="2" id="KW-1133">Transmembrane helix</keyword>
<dbReference type="Pfam" id="PF11915">
    <property type="entry name" value="DUF3433"/>
    <property type="match status" value="2"/>
</dbReference>
<keyword evidence="2" id="KW-0472">Membrane</keyword>
<protein>
    <submittedName>
        <fullName evidence="3">Uncharacterized protein</fullName>
    </submittedName>
</protein>
<dbReference type="GeneID" id="19971244"/>
<organism evidence="3 4">
    <name type="scientific">Cyphellophora europaea (strain CBS 101466)</name>
    <name type="common">Phialophora europaea</name>
    <dbReference type="NCBI Taxonomy" id="1220924"/>
    <lineage>
        <taxon>Eukaryota</taxon>
        <taxon>Fungi</taxon>
        <taxon>Dikarya</taxon>
        <taxon>Ascomycota</taxon>
        <taxon>Pezizomycotina</taxon>
        <taxon>Eurotiomycetes</taxon>
        <taxon>Chaetothyriomycetidae</taxon>
        <taxon>Chaetothyriales</taxon>
        <taxon>Cyphellophoraceae</taxon>
        <taxon>Cyphellophora</taxon>
    </lineage>
</organism>
<feature type="transmembrane region" description="Helical" evidence="2">
    <location>
        <begin position="594"/>
        <end position="613"/>
    </location>
</feature>
<dbReference type="eggNOG" id="ENOG502S5PH">
    <property type="taxonomic scope" value="Eukaryota"/>
</dbReference>
<dbReference type="EMBL" id="KB822719">
    <property type="protein sequence ID" value="ETN41966.1"/>
    <property type="molecule type" value="Genomic_DNA"/>
</dbReference>
<feature type="transmembrane region" description="Helical" evidence="2">
    <location>
        <begin position="394"/>
        <end position="413"/>
    </location>
</feature>